<comment type="subcellular location">
    <subcellularLocation>
        <location evidence="1">Nucleus</location>
    </subcellularLocation>
</comment>
<dbReference type="GO" id="GO:0005634">
    <property type="term" value="C:nucleus"/>
    <property type="evidence" value="ECO:0007669"/>
    <property type="project" value="UniProtKB-SubCell"/>
</dbReference>
<accession>A0AAV1S356</accession>
<dbReference type="GO" id="GO:0003700">
    <property type="term" value="F:DNA-binding transcription factor activity"/>
    <property type="evidence" value="ECO:0007669"/>
    <property type="project" value="InterPro"/>
</dbReference>
<feature type="region of interest" description="Disordered" evidence="5">
    <location>
        <begin position="274"/>
        <end position="302"/>
    </location>
</feature>
<feature type="compositionally biased region" description="Polar residues" evidence="5">
    <location>
        <begin position="278"/>
        <end position="292"/>
    </location>
</feature>
<evidence type="ECO:0000313" key="7">
    <source>
        <dbReference type="EMBL" id="CAK7345866.1"/>
    </source>
</evidence>
<organism evidence="7 8">
    <name type="scientific">Dovyalis caffra</name>
    <dbReference type="NCBI Taxonomy" id="77055"/>
    <lineage>
        <taxon>Eukaryota</taxon>
        <taxon>Viridiplantae</taxon>
        <taxon>Streptophyta</taxon>
        <taxon>Embryophyta</taxon>
        <taxon>Tracheophyta</taxon>
        <taxon>Spermatophyta</taxon>
        <taxon>Magnoliopsida</taxon>
        <taxon>eudicotyledons</taxon>
        <taxon>Gunneridae</taxon>
        <taxon>Pentapetalae</taxon>
        <taxon>rosids</taxon>
        <taxon>fabids</taxon>
        <taxon>Malpighiales</taxon>
        <taxon>Salicaceae</taxon>
        <taxon>Flacourtieae</taxon>
        <taxon>Dovyalis</taxon>
    </lineage>
</organism>
<feature type="domain" description="MYB-CC type transcription factor LHEQLE-containing" evidence="6">
    <location>
        <begin position="304"/>
        <end position="349"/>
    </location>
</feature>
<dbReference type="AlphaFoldDB" id="A0AAV1S356"/>
<evidence type="ECO:0000256" key="1">
    <source>
        <dbReference type="ARBA" id="ARBA00004123"/>
    </source>
</evidence>
<dbReference type="InterPro" id="IPR006447">
    <property type="entry name" value="Myb_dom_plants"/>
</dbReference>
<feature type="compositionally biased region" description="Basic and acidic residues" evidence="5">
    <location>
        <begin position="293"/>
        <end position="302"/>
    </location>
</feature>
<dbReference type="InterPro" id="IPR046955">
    <property type="entry name" value="PHR1-like"/>
</dbReference>
<name>A0AAV1S356_9ROSI</name>
<evidence type="ECO:0000256" key="4">
    <source>
        <dbReference type="ARBA" id="ARBA00023242"/>
    </source>
</evidence>
<evidence type="ECO:0000256" key="3">
    <source>
        <dbReference type="ARBA" id="ARBA00023163"/>
    </source>
</evidence>
<evidence type="ECO:0000256" key="2">
    <source>
        <dbReference type="ARBA" id="ARBA00023015"/>
    </source>
</evidence>
<dbReference type="EMBL" id="CAWUPB010001168">
    <property type="protein sequence ID" value="CAK7345866.1"/>
    <property type="molecule type" value="Genomic_DNA"/>
</dbReference>
<feature type="region of interest" description="Disordered" evidence="5">
    <location>
        <begin position="351"/>
        <end position="416"/>
    </location>
</feature>
<feature type="compositionally biased region" description="Polar residues" evidence="5">
    <location>
        <begin position="351"/>
        <end position="360"/>
    </location>
</feature>
<keyword evidence="4" id="KW-0539">Nucleus</keyword>
<keyword evidence="8" id="KW-1185">Reference proteome</keyword>
<proteinExistence type="predicted"/>
<dbReference type="Pfam" id="PF14379">
    <property type="entry name" value="Myb_CC_LHEQLE"/>
    <property type="match status" value="1"/>
</dbReference>
<sequence length="424" mass="46939">MKFQSTVMPYNRRHHSEGVMQTHLSSVNAAQLVGLYSLNKNLPHSAVLPDYAQPKPPNSLRQSPLFRPRTLNVSPVLNDLASPSSVGQPRKSTMLCTSLHPSFFTPPDTDLQYHTSPFLANPLTGDHNTPSVDSPDSLFLMAQDAITESENENLMPVLDVPDECSGGTTFEGLHGTKESLTSAEKLVLQYLSKELEIPTDEGSQIPTLDEARQVSSNPVIDLDCNENYRSSPAQTDTKLNRLHEAATSQKQRIRWTTELHDRFVDAVKALGGPDDKSISTGVESAASSLNNESDVHVNEPNRDVQVTQALRTQIEIQKLLYEQLKSQKELQIRIEQNEEFLRKLLEEQKTIQTHEPSSSAIPVPESELLPHSPSADVSSPRPAAVRSDCYLSQPSNHKASDTTDSEKAKCPKRGRGQKEILITL</sequence>
<keyword evidence="2" id="KW-0805">Transcription regulation</keyword>
<feature type="compositionally biased region" description="Basic and acidic residues" evidence="5">
    <location>
        <begin position="398"/>
        <end position="409"/>
    </location>
</feature>
<dbReference type="PANTHER" id="PTHR31499">
    <property type="entry name" value="MYB FAMILY TRANSCRIPTION FACTOR PHL11"/>
    <property type="match status" value="1"/>
</dbReference>
<evidence type="ECO:0000313" key="8">
    <source>
        <dbReference type="Proteomes" id="UP001314170"/>
    </source>
</evidence>
<protein>
    <recommendedName>
        <fullName evidence="6">MYB-CC type transcription factor LHEQLE-containing domain-containing protein</fullName>
    </recommendedName>
</protein>
<dbReference type="InterPro" id="IPR025756">
    <property type="entry name" value="Myb_CC_LHEQLE"/>
</dbReference>
<dbReference type="Proteomes" id="UP001314170">
    <property type="component" value="Unassembled WGS sequence"/>
</dbReference>
<dbReference type="PANTHER" id="PTHR31499:SF79">
    <property type="entry name" value="HTH MYB-TYPE DOMAIN-CONTAINING PROTEIN"/>
    <property type="match status" value="1"/>
</dbReference>
<dbReference type="Gene3D" id="1.10.10.60">
    <property type="entry name" value="Homeodomain-like"/>
    <property type="match status" value="1"/>
</dbReference>
<evidence type="ECO:0000256" key="5">
    <source>
        <dbReference type="SAM" id="MobiDB-lite"/>
    </source>
</evidence>
<gene>
    <name evidence="7" type="ORF">DCAF_LOCUS18529</name>
</gene>
<keyword evidence="3" id="KW-0804">Transcription</keyword>
<dbReference type="NCBIfam" id="TIGR01557">
    <property type="entry name" value="myb_SHAQKYF"/>
    <property type="match status" value="1"/>
</dbReference>
<dbReference type="GO" id="GO:0003677">
    <property type="term" value="F:DNA binding"/>
    <property type="evidence" value="ECO:0007669"/>
    <property type="project" value="InterPro"/>
</dbReference>
<reference evidence="7 8" key="1">
    <citation type="submission" date="2024-01" db="EMBL/GenBank/DDBJ databases">
        <authorList>
            <person name="Waweru B."/>
        </authorList>
    </citation>
    <scope>NUCLEOTIDE SEQUENCE [LARGE SCALE GENOMIC DNA]</scope>
</reference>
<evidence type="ECO:0000259" key="6">
    <source>
        <dbReference type="Pfam" id="PF14379"/>
    </source>
</evidence>
<comment type="caution">
    <text evidence="7">The sequence shown here is derived from an EMBL/GenBank/DDBJ whole genome shotgun (WGS) entry which is preliminary data.</text>
</comment>